<dbReference type="Proteomes" id="UP000831327">
    <property type="component" value="Chromosome"/>
</dbReference>
<name>A0ABM7XYX0_9PROT</name>
<dbReference type="Gene3D" id="3.30.479.30">
    <property type="entry name" value="Band 7 domain"/>
    <property type="match status" value="1"/>
</dbReference>
<feature type="coiled-coil region" evidence="2">
    <location>
        <begin position="213"/>
        <end position="243"/>
    </location>
</feature>
<reference evidence="4 5" key="1">
    <citation type="journal article" date="2016" name="Microbes Environ.">
        <title>Phylogenetically diverse aerobic anoxygenic phototrophic bacteria isolated from epilithic biofilms in Tama river, Japan.</title>
        <authorList>
            <person name="Hirose S."/>
            <person name="Matsuura K."/>
            <person name="Haruta S."/>
        </authorList>
    </citation>
    <scope>NUCLEOTIDE SEQUENCE [LARGE SCALE GENOMIC DNA]</scope>
    <source>
        <strain evidence="4 5">S08</strain>
    </source>
</reference>
<feature type="domain" description="Band 7" evidence="3">
    <location>
        <begin position="59"/>
        <end position="209"/>
    </location>
</feature>
<protein>
    <recommendedName>
        <fullName evidence="3">Band 7 domain-containing protein</fullName>
    </recommendedName>
</protein>
<evidence type="ECO:0000256" key="2">
    <source>
        <dbReference type="SAM" id="Coils"/>
    </source>
</evidence>
<evidence type="ECO:0000313" key="5">
    <source>
        <dbReference type="Proteomes" id="UP000831327"/>
    </source>
</evidence>
<proteinExistence type="predicted"/>
<dbReference type="RefSeq" id="WP_244458008.1">
    <property type="nucleotide sequence ID" value="NZ_AP025637.1"/>
</dbReference>
<evidence type="ECO:0000256" key="1">
    <source>
        <dbReference type="ARBA" id="ARBA00004167"/>
    </source>
</evidence>
<dbReference type="InterPro" id="IPR001107">
    <property type="entry name" value="Band_7"/>
</dbReference>
<dbReference type="InterPro" id="IPR036013">
    <property type="entry name" value="Band_7/SPFH_dom_sf"/>
</dbReference>
<organism evidence="4 5">
    <name type="scientific">Roseomonas fluvialis</name>
    <dbReference type="NCBI Taxonomy" id="1750527"/>
    <lineage>
        <taxon>Bacteria</taxon>
        <taxon>Pseudomonadati</taxon>
        <taxon>Pseudomonadota</taxon>
        <taxon>Alphaproteobacteria</taxon>
        <taxon>Acetobacterales</taxon>
        <taxon>Roseomonadaceae</taxon>
        <taxon>Roseomonas</taxon>
    </lineage>
</organism>
<gene>
    <name evidence="4" type="ORF">Rmf_06200</name>
</gene>
<keyword evidence="5" id="KW-1185">Reference proteome</keyword>
<sequence length="349" mass="36499">MATIRRFGPYALVRAEASAFLAVHRGGTLVQSGRGIAAWYATRGATSLVEVPADDRDHVIALSAATRDFQQVSVQGIATWRAAEPLLLADRIDFSIDPMTGLHNAEPVAQVESLIDGLLRVAVERFVAARDIAAVLAEGVGALHDAVAQDLVQTTRLAAIGVELAGVRLANLTPSPELVRALRQPTIERLQQGADEATFARRAAAVEKEAAIAQNETRARIRLEEERAALIARERDNERARAEAAAEASRIAATSAADTQEIAAAAAARARAIEAAAEADATRALDEARLVGERARAEIAAGMPEVVVIAEALRHGLGAARIGTLNLGPDLVAQLGGALAGAMAAPRGS</sequence>
<dbReference type="EMBL" id="AP025637">
    <property type="protein sequence ID" value="BDG70691.1"/>
    <property type="molecule type" value="Genomic_DNA"/>
</dbReference>
<comment type="subcellular location">
    <subcellularLocation>
        <location evidence="1">Membrane</location>
        <topology evidence="1">Single-pass membrane protein</topology>
    </subcellularLocation>
</comment>
<keyword evidence="2" id="KW-0175">Coiled coil</keyword>
<accession>A0ABM7XYX0</accession>
<evidence type="ECO:0000313" key="4">
    <source>
        <dbReference type="EMBL" id="BDG70691.1"/>
    </source>
</evidence>
<evidence type="ECO:0000259" key="3">
    <source>
        <dbReference type="Pfam" id="PF01145"/>
    </source>
</evidence>
<dbReference type="Pfam" id="PF01145">
    <property type="entry name" value="Band_7"/>
    <property type="match status" value="1"/>
</dbReference>